<gene>
    <name evidence="1" type="ORF">TNCT_79491</name>
</gene>
<reference evidence="1" key="1">
    <citation type="submission" date="2020-07" db="EMBL/GenBank/DDBJ databases">
        <title>Multicomponent nature underlies the extraordinary mechanical properties of spider dragline silk.</title>
        <authorList>
            <person name="Kono N."/>
            <person name="Nakamura H."/>
            <person name="Mori M."/>
            <person name="Yoshida Y."/>
            <person name="Ohtoshi R."/>
            <person name="Malay A.D."/>
            <person name="Moran D.A.P."/>
            <person name="Tomita M."/>
            <person name="Numata K."/>
            <person name="Arakawa K."/>
        </authorList>
    </citation>
    <scope>NUCLEOTIDE SEQUENCE</scope>
</reference>
<evidence type="ECO:0000313" key="1">
    <source>
        <dbReference type="EMBL" id="GFQ79874.1"/>
    </source>
</evidence>
<sequence length="118" mass="13459">MTLLSREKEQVSICTRNHIFFFSVQNDSHLPLMYKEDTIPHMHAHTLIVDWHADNHNWGKGESDKSACPVATFRQENSDETVIFIGIKQEIPPLPPPCIIQIGRHLGDAVTENQKGLF</sequence>
<organism evidence="1 2">
    <name type="scientific">Trichonephila clavata</name>
    <name type="common">Joro spider</name>
    <name type="synonym">Nephila clavata</name>
    <dbReference type="NCBI Taxonomy" id="2740835"/>
    <lineage>
        <taxon>Eukaryota</taxon>
        <taxon>Metazoa</taxon>
        <taxon>Ecdysozoa</taxon>
        <taxon>Arthropoda</taxon>
        <taxon>Chelicerata</taxon>
        <taxon>Arachnida</taxon>
        <taxon>Araneae</taxon>
        <taxon>Araneomorphae</taxon>
        <taxon>Entelegynae</taxon>
        <taxon>Araneoidea</taxon>
        <taxon>Nephilidae</taxon>
        <taxon>Trichonephila</taxon>
    </lineage>
</organism>
<keyword evidence="2" id="KW-1185">Reference proteome</keyword>
<dbReference type="Proteomes" id="UP000887116">
    <property type="component" value="Unassembled WGS sequence"/>
</dbReference>
<proteinExistence type="predicted"/>
<comment type="caution">
    <text evidence="1">The sequence shown here is derived from an EMBL/GenBank/DDBJ whole genome shotgun (WGS) entry which is preliminary data.</text>
</comment>
<dbReference type="AlphaFoldDB" id="A0A8X6FIM0"/>
<accession>A0A8X6FIM0</accession>
<name>A0A8X6FIM0_TRICU</name>
<evidence type="ECO:0000313" key="2">
    <source>
        <dbReference type="Proteomes" id="UP000887116"/>
    </source>
</evidence>
<dbReference type="EMBL" id="BMAO01012239">
    <property type="protein sequence ID" value="GFQ79874.1"/>
    <property type="molecule type" value="Genomic_DNA"/>
</dbReference>
<protein>
    <submittedName>
        <fullName evidence="1">Uncharacterized protein</fullName>
    </submittedName>
</protein>